<proteinExistence type="predicted"/>
<dbReference type="STRING" id="530564.Psta_1715"/>
<name>D2QYT5_PIRSD</name>
<dbReference type="EMBL" id="CP001848">
    <property type="protein sequence ID" value="ADB16390.1"/>
    <property type="molecule type" value="Genomic_DNA"/>
</dbReference>
<evidence type="ECO:0000259" key="1">
    <source>
        <dbReference type="Pfam" id="PF04734"/>
    </source>
</evidence>
<organism evidence="2 3">
    <name type="scientific">Pirellula staleyi (strain ATCC 27377 / DSM 6068 / ICPB 4128)</name>
    <name type="common">Pirella staleyi</name>
    <dbReference type="NCBI Taxonomy" id="530564"/>
    <lineage>
        <taxon>Bacteria</taxon>
        <taxon>Pseudomonadati</taxon>
        <taxon>Planctomycetota</taxon>
        <taxon>Planctomycetia</taxon>
        <taxon>Pirellulales</taxon>
        <taxon>Pirellulaceae</taxon>
        <taxon>Pirellula</taxon>
    </lineage>
</organism>
<dbReference type="OrthoDB" id="264270at2"/>
<dbReference type="Proteomes" id="UP000001887">
    <property type="component" value="Chromosome"/>
</dbReference>
<gene>
    <name evidence="2" type="ordered locus">Psta_1715</name>
</gene>
<dbReference type="KEGG" id="psl:Psta_1715"/>
<dbReference type="InterPro" id="IPR031329">
    <property type="entry name" value="NEUT/ALK_ceramidase_N"/>
</dbReference>
<dbReference type="eggNOG" id="COG3356">
    <property type="taxonomic scope" value="Bacteria"/>
</dbReference>
<evidence type="ECO:0000313" key="2">
    <source>
        <dbReference type="EMBL" id="ADB16390.1"/>
    </source>
</evidence>
<accession>D2QYT5</accession>
<evidence type="ECO:0000313" key="3">
    <source>
        <dbReference type="Proteomes" id="UP000001887"/>
    </source>
</evidence>
<dbReference type="AlphaFoldDB" id="D2QYT5"/>
<sequence length="473" mass="51259" precursor="true">MARHAVSPPRTAGQSTLIAALAAILCLLAINSTFSAEKTWKIGVSKVVITPEVPLWMAGYASRTKPAEGKLTELFAKCVLLEDADGRRAALVTLDLVGIDREFAADVCRAIEKQHQLPRAAVMLSTSHTHSGPVATKVLRPMYELVLSEEEQRKVDRYTRSLGEKIVQSVEEAIASLAPGTLLYSEAVATFAVNRRTNVEAEVPRLQASKSIQGPSDHRVPVILARGSDGATRAILLGYACHATTLSGYEWCADYPGFACELLEKEHPGAVALFWAGCGADQNPLPRRTVELARSYGAQLASATSEALAKQQRVIQPQLSASYRTIDLGLTDLPTREMLEAALRGTNKYEQARAKSLLAILERGEPLPSTYPYPVQTWKLGNEVTWVALGGEVVVDYALRIAKEQPEKTLLITGYANDVMAYIPSLRVLKEGGYEGGGAMVYYGLPGRWADDVEEKIIAEVRLQTGAAVAASQ</sequence>
<dbReference type="Pfam" id="PF04734">
    <property type="entry name" value="Ceramidase_alk"/>
    <property type="match status" value="1"/>
</dbReference>
<feature type="domain" description="Neutral/alkaline non-lysosomal ceramidase N-terminal" evidence="1">
    <location>
        <begin position="41"/>
        <end position="268"/>
    </location>
</feature>
<keyword evidence="3" id="KW-1185">Reference proteome</keyword>
<reference evidence="2 3" key="1">
    <citation type="journal article" date="2009" name="Stand. Genomic Sci.">
        <title>Complete genome sequence of Pirellula staleyi type strain (ATCC 27377).</title>
        <authorList>
            <person name="Clum A."/>
            <person name="Tindall B.J."/>
            <person name="Sikorski J."/>
            <person name="Ivanova N."/>
            <person name="Mavrommatis K."/>
            <person name="Lucas S."/>
            <person name="Glavina del Rio T."/>
            <person name="Nolan M."/>
            <person name="Chen F."/>
            <person name="Tice H."/>
            <person name="Pitluck S."/>
            <person name="Cheng J.F."/>
            <person name="Chertkov O."/>
            <person name="Brettin T."/>
            <person name="Han C."/>
            <person name="Detter J.C."/>
            <person name="Kuske C."/>
            <person name="Bruce D."/>
            <person name="Goodwin L."/>
            <person name="Ovchinikova G."/>
            <person name="Pati A."/>
            <person name="Mikhailova N."/>
            <person name="Chen A."/>
            <person name="Palaniappan K."/>
            <person name="Land M."/>
            <person name="Hauser L."/>
            <person name="Chang Y.J."/>
            <person name="Jeffries C.D."/>
            <person name="Chain P."/>
            <person name="Rohde M."/>
            <person name="Goker M."/>
            <person name="Bristow J."/>
            <person name="Eisen J.A."/>
            <person name="Markowitz V."/>
            <person name="Hugenholtz P."/>
            <person name="Kyrpides N.C."/>
            <person name="Klenk H.P."/>
            <person name="Lapidus A."/>
        </authorList>
    </citation>
    <scope>NUCLEOTIDE SEQUENCE [LARGE SCALE GENOMIC DNA]</scope>
    <source>
        <strain evidence="3">ATCC 27377 / DSM 6068 / ICPB 4128</strain>
    </source>
</reference>
<protein>
    <recommendedName>
        <fullName evidence="1">Neutral/alkaline non-lysosomal ceramidase N-terminal domain-containing protein</fullName>
    </recommendedName>
</protein>
<dbReference type="HOGENOM" id="CLU_030011_3_0_0"/>